<dbReference type="OrthoDB" id="1340494at2"/>
<dbReference type="Proteomes" id="UP000092164">
    <property type="component" value="Unassembled WGS sequence"/>
</dbReference>
<comment type="caution">
    <text evidence="2">The sequence shown here is derived from an EMBL/GenBank/DDBJ whole genome shotgun (WGS) entry which is preliminary data.</text>
</comment>
<keyword evidence="1" id="KW-0812">Transmembrane</keyword>
<evidence type="ECO:0000256" key="1">
    <source>
        <dbReference type="SAM" id="Phobius"/>
    </source>
</evidence>
<dbReference type="RefSeq" id="WP_068483153.1">
    <property type="nucleotide sequence ID" value="NZ_CP018760.1"/>
</dbReference>
<sequence>MNREGVLYKYWKLVAVINLILVVRLILGLSKKNEKRLFMVWKVDHYEKTDCAVSYKVNILPLYEVRLENFKKIDVDLTTDFFE</sequence>
<keyword evidence="1" id="KW-1133">Transmembrane helix</keyword>
<evidence type="ECO:0000313" key="2">
    <source>
        <dbReference type="EMBL" id="OBR41037.1"/>
    </source>
</evidence>
<dbReference type="STRING" id="1836467.BTR34_16370"/>
<gene>
    <name evidence="2" type="ORF">A9200_14545</name>
</gene>
<dbReference type="EMBL" id="LZFP01000004">
    <property type="protein sequence ID" value="OBR41037.1"/>
    <property type="molecule type" value="Genomic_DNA"/>
</dbReference>
<keyword evidence="3" id="KW-1185">Reference proteome</keyword>
<reference evidence="3" key="1">
    <citation type="submission" date="2016-06" db="EMBL/GenBank/DDBJ databases">
        <authorList>
            <person name="Zhan P."/>
        </authorList>
    </citation>
    <scope>NUCLEOTIDE SEQUENCE [LARGE SCALE GENOMIC DNA]</scope>
    <source>
        <strain evidence="3">T28</strain>
    </source>
</reference>
<dbReference type="KEGG" id="mart:BTR34_16370"/>
<dbReference type="AlphaFoldDB" id="A0A1B7ZD30"/>
<feature type="transmembrane region" description="Helical" evidence="1">
    <location>
        <begin position="6"/>
        <end position="27"/>
    </location>
</feature>
<protein>
    <submittedName>
        <fullName evidence="2">Uncharacterized protein</fullName>
    </submittedName>
</protein>
<keyword evidence="1" id="KW-0472">Membrane</keyword>
<name>A0A1B7ZD30_9FLAO</name>
<proteinExistence type="predicted"/>
<accession>A0A1B7ZD30</accession>
<organism evidence="2 3">
    <name type="scientific">Maribacter hydrothermalis</name>
    <dbReference type="NCBI Taxonomy" id="1836467"/>
    <lineage>
        <taxon>Bacteria</taxon>
        <taxon>Pseudomonadati</taxon>
        <taxon>Bacteroidota</taxon>
        <taxon>Flavobacteriia</taxon>
        <taxon>Flavobacteriales</taxon>
        <taxon>Flavobacteriaceae</taxon>
        <taxon>Maribacter</taxon>
    </lineage>
</organism>
<evidence type="ECO:0000313" key="3">
    <source>
        <dbReference type="Proteomes" id="UP000092164"/>
    </source>
</evidence>